<protein>
    <submittedName>
        <fullName evidence="2">Aldo/keto reductase</fullName>
    </submittedName>
</protein>
<dbReference type="InterPro" id="IPR023210">
    <property type="entry name" value="NADP_OxRdtase_dom"/>
</dbReference>
<keyword evidence="3" id="KW-1185">Reference proteome</keyword>
<comment type="caution">
    <text evidence="2">The sequence shown here is derived from an EMBL/GenBank/DDBJ whole genome shotgun (WGS) entry which is preliminary data.</text>
</comment>
<evidence type="ECO:0000313" key="2">
    <source>
        <dbReference type="EMBL" id="MEE4543682.1"/>
    </source>
</evidence>
<dbReference type="InterPro" id="IPR053135">
    <property type="entry name" value="AKR2_Oxidoreductase"/>
</dbReference>
<dbReference type="Pfam" id="PF00248">
    <property type="entry name" value="Aldo_ket_red"/>
    <property type="match status" value="1"/>
</dbReference>
<dbReference type="PANTHER" id="PTHR43312">
    <property type="entry name" value="D-THREO-ALDOSE 1-DEHYDROGENASE"/>
    <property type="match status" value="1"/>
</dbReference>
<name>A0ABU7PF15_9ACTN</name>
<dbReference type="Gene3D" id="3.20.20.100">
    <property type="entry name" value="NADP-dependent oxidoreductase domain"/>
    <property type="match status" value="1"/>
</dbReference>
<dbReference type="Proteomes" id="UP001344658">
    <property type="component" value="Unassembled WGS sequence"/>
</dbReference>
<dbReference type="EMBL" id="JAZEWV010000012">
    <property type="protein sequence ID" value="MEE4543682.1"/>
    <property type="molecule type" value="Genomic_DNA"/>
</dbReference>
<evidence type="ECO:0000259" key="1">
    <source>
        <dbReference type="Pfam" id="PF00248"/>
    </source>
</evidence>
<feature type="domain" description="NADP-dependent oxidoreductase" evidence="1">
    <location>
        <begin position="22"/>
        <end position="342"/>
    </location>
</feature>
<evidence type="ECO:0000313" key="3">
    <source>
        <dbReference type="Proteomes" id="UP001344658"/>
    </source>
</evidence>
<dbReference type="SUPFAM" id="SSF51430">
    <property type="entry name" value="NAD(P)-linked oxidoreductase"/>
    <property type="match status" value="1"/>
</dbReference>
<sequence>MSIHESGLEDRTLTGGLTVHPVGIGCWAIGGPDSNLGLPMGWSTADDAASLRGLETAYEMGANLFDTADVYGHGHSERIIGRFLHQVPRTSVVLSSKVGYFAGTAEHPYVPTHMRRQLETSLENLDTDHLEIYFLHNANFGPDDRYLEEAIDTMRDFQEEGLIGCVGMRGPHRFVTDRLTVPKEQREDKHARFRYLFDQIQPGYLAVRYNALTPPPPAGGPDIFAFAAEHGASVLINKPLGQGLLTGKYDPARPPAFAAGDHRLRKAWFTPQALGIIDRGLEPLRQRFGPDRQGLVRAALGYCVQHAENAAVLVGFTTPQQVAENLTAAGSPLSAEDVVFIRESAGRLQQELDAAGEVFLDETEARAHDPRG</sequence>
<dbReference type="PANTHER" id="PTHR43312:SF1">
    <property type="entry name" value="NADP-DEPENDENT OXIDOREDUCTASE DOMAIN-CONTAINING PROTEIN"/>
    <property type="match status" value="1"/>
</dbReference>
<dbReference type="InterPro" id="IPR036812">
    <property type="entry name" value="NAD(P)_OxRdtase_dom_sf"/>
</dbReference>
<dbReference type="RefSeq" id="WP_330796337.1">
    <property type="nucleotide sequence ID" value="NZ_JAZEWV010000012.1"/>
</dbReference>
<reference evidence="2 3" key="1">
    <citation type="submission" date="2023-12" db="EMBL/GenBank/DDBJ databases">
        <title>Streptomyces sp. V4-01.</title>
        <authorList>
            <person name="Somphong A."/>
            <person name="Phongsopitanun W."/>
        </authorList>
    </citation>
    <scope>NUCLEOTIDE SEQUENCE [LARGE SCALE GENOMIC DNA]</scope>
    <source>
        <strain evidence="2 3">V4-01</strain>
    </source>
</reference>
<gene>
    <name evidence="2" type="ORF">V2S66_17100</name>
</gene>
<accession>A0ABU7PF15</accession>
<proteinExistence type="predicted"/>
<organism evidence="2 3">
    <name type="scientific">Actinacidiphila polyblastidii</name>
    <dbReference type="NCBI Taxonomy" id="3110430"/>
    <lineage>
        <taxon>Bacteria</taxon>
        <taxon>Bacillati</taxon>
        <taxon>Actinomycetota</taxon>
        <taxon>Actinomycetes</taxon>
        <taxon>Kitasatosporales</taxon>
        <taxon>Streptomycetaceae</taxon>
        <taxon>Actinacidiphila</taxon>
    </lineage>
</organism>